<keyword evidence="2" id="KW-0614">Plasmid</keyword>
<dbReference type="EMBL" id="KY296096">
    <property type="protein sequence ID" value="ASD54119.1"/>
    <property type="molecule type" value="Genomic_DNA"/>
</dbReference>
<reference evidence="2" key="1">
    <citation type="journal article" date="2018" name="Virulence">
        <title>Coexistence of two novel resistance plasmids, blaKPC-2-carrying p14057A and tetA(A) -carrying p14057B, in Pseudomonas aeruginosa.</title>
        <authorList>
            <person name="Shi L."/>
            <person name="Liang Q."/>
            <person name="Feng J."/>
            <person name="Zhan Z."/>
            <person name="Zhao Y."/>
            <person name="Yang W."/>
            <person name="Yang H."/>
            <person name="Chen Y."/>
            <person name="Huang M."/>
            <person name="Tong Y."/>
            <person name="Li X."/>
            <person name="Yin Z."/>
            <person name="Wang J."/>
            <person name="Zhou D."/>
        </authorList>
    </citation>
    <scope>NUCLEOTIDE SEQUENCE</scope>
    <source>
        <plasmid evidence="2">p14057B</plasmid>
    </source>
</reference>
<accession>A0A218MAZ8</accession>
<dbReference type="AlphaFoldDB" id="A0A218MAZ8"/>
<keyword evidence="1" id="KW-0175">Coiled coil</keyword>
<evidence type="ECO:0000256" key="1">
    <source>
        <dbReference type="SAM" id="Coils"/>
    </source>
</evidence>
<geneLocation type="plasmid" evidence="2">
    <name>p14057B</name>
</geneLocation>
<protein>
    <submittedName>
        <fullName evidence="2">Uncharacterized protein</fullName>
    </submittedName>
</protein>
<organism evidence="2">
    <name type="scientific">Pseudomonas aeruginosa</name>
    <dbReference type="NCBI Taxonomy" id="287"/>
    <lineage>
        <taxon>Bacteria</taxon>
        <taxon>Pseudomonadati</taxon>
        <taxon>Pseudomonadota</taxon>
        <taxon>Gammaproteobacteria</taxon>
        <taxon>Pseudomonadales</taxon>
        <taxon>Pseudomonadaceae</taxon>
        <taxon>Pseudomonas</taxon>
    </lineage>
</organism>
<feature type="coiled-coil region" evidence="1">
    <location>
        <begin position="52"/>
        <end position="83"/>
    </location>
</feature>
<proteinExistence type="predicted"/>
<dbReference type="RefSeq" id="WP_172689476.1">
    <property type="nucleotide sequence ID" value="NZ_CP077975.1"/>
</dbReference>
<name>A0A218MAZ8_PSEAI</name>
<evidence type="ECO:0000313" key="2">
    <source>
        <dbReference type="EMBL" id="ASD54119.1"/>
    </source>
</evidence>
<sequence length="133" mass="15320">MALNSAMHDIYLSMPVDANLMPELQGMPFWARTAHELLSALNPARLAEMAKNNQLEAYLVQQQAELSEQARKLERQWKQLNQLSMQAGLIERAVWQNHSKQYAREVLIDSMTRCMVDELGSITLANDYAKEWK</sequence>